<protein>
    <recommendedName>
        <fullName evidence="3">Resolvase/invertase-type recombinase catalytic domain-containing protein</fullName>
    </recommendedName>
</protein>
<dbReference type="EMBL" id="JACRWE010000014">
    <property type="protein sequence ID" value="MBC5998321.1"/>
    <property type="molecule type" value="Genomic_DNA"/>
</dbReference>
<keyword evidence="2" id="KW-1185">Reference proteome</keyword>
<accession>A0ABR7JTS4</accession>
<dbReference type="Proteomes" id="UP000609849">
    <property type="component" value="Unassembled WGS sequence"/>
</dbReference>
<evidence type="ECO:0000313" key="2">
    <source>
        <dbReference type="Proteomes" id="UP000609849"/>
    </source>
</evidence>
<proteinExistence type="predicted"/>
<dbReference type="RefSeq" id="WP_153972958.1">
    <property type="nucleotide sequence ID" value="NZ_JACRWE010000014.1"/>
</dbReference>
<reference evidence="1 2" key="1">
    <citation type="submission" date="2020-08" db="EMBL/GenBank/DDBJ databases">
        <authorList>
            <person name="Liu C."/>
            <person name="Sun Q."/>
        </authorList>
    </citation>
    <scope>NUCLEOTIDE SEQUENCE [LARGE SCALE GENOMIC DNA]</scope>
    <source>
        <strain evidence="1 2">NSJ-18</strain>
    </source>
</reference>
<sequence>MSKYLIGLYNPLIEDESKLSHCNKVYDNLNDLKSHVRVNDTIELSSEFSIYNYTTKELLDLIENYNLDIVINSKENSKQFNKITITFIMAINEFIKNNSKTISKLLKEK</sequence>
<evidence type="ECO:0000313" key="1">
    <source>
        <dbReference type="EMBL" id="MBC5998321.1"/>
    </source>
</evidence>
<gene>
    <name evidence="1" type="ORF">H8923_16345</name>
</gene>
<comment type="caution">
    <text evidence="1">The sequence shown here is derived from an EMBL/GenBank/DDBJ whole genome shotgun (WGS) entry which is preliminary data.</text>
</comment>
<evidence type="ECO:0008006" key="3">
    <source>
        <dbReference type="Google" id="ProtNLM"/>
    </source>
</evidence>
<name>A0ABR7JTS4_9FIRM</name>
<organism evidence="1 2">
    <name type="scientific">Romboutsia faecis</name>
    <dbReference type="NCBI Taxonomy" id="2764597"/>
    <lineage>
        <taxon>Bacteria</taxon>
        <taxon>Bacillati</taxon>
        <taxon>Bacillota</taxon>
        <taxon>Clostridia</taxon>
        <taxon>Peptostreptococcales</taxon>
        <taxon>Peptostreptococcaceae</taxon>
        <taxon>Romboutsia</taxon>
    </lineage>
</organism>